<keyword evidence="5" id="KW-0479">Metal-binding</keyword>
<dbReference type="PROSITE" id="PS51379">
    <property type="entry name" value="4FE4S_FER_2"/>
    <property type="match status" value="2"/>
</dbReference>
<name>A0A412Z417_9FIRM</name>
<dbReference type="Proteomes" id="UP000284543">
    <property type="component" value="Unassembled WGS sequence"/>
</dbReference>
<keyword evidence="3" id="KW-0004">4Fe-4S</keyword>
<dbReference type="Gene3D" id="3.30.70.20">
    <property type="match status" value="1"/>
</dbReference>
<keyword evidence="4" id="KW-0949">S-adenosyl-L-methionine</keyword>
<dbReference type="Pfam" id="PF04055">
    <property type="entry name" value="Radical_SAM"/>
    <property type="match status" value="1"/>
</dbReference>
<dbReference type="PANTHER" id="PTHR30352">
    <property type="entry name" value="PYRUVATE FORMATE-LYASE-ACTIVATING ENZYME"/>
    <property type="match status" value="1"/>
</dbReference>
<dbReference type="InterPro" id="IPR001989">
    <property type="entry name" value="Radical_activat_CS"/>
</dbReference>
<dbReference type="CDD" id="cd01335">
    <property type="entry name" value="Radical_SAM"/>
    <property type="match status" value="1"/>
</dbReference>
<evidence type="ECO:0000256" key="4">
    <source>
        <dbReference type="ARBA" id="ARBA00022691"/>
    </source>
</evidence>
<sequence>MGVCNVFNIERFATEDGRGIRTVIFLKGCSLRCRWCANPESQRAGTEVLVKTNVCINCARCSVLCPEKAISYMEGYGFITDQSKCRQCGVCIRECYADAREMMGRKYNEEELLTEILKDRQYYGMSGGGVTFSGGEPLYYSEIIGAVGEQMHRRGYNTLVETCGHVPQKALEDINGHVDSIYYDFKQIAPDKHKELTGVDNTLILSNLEWLCGHYRGELSVRYPYIPGCNDDEASINGFFEYIKSLDHISEIVFLPYHRLGLPKYQGLGRAYEMGNMPSLKKADLLFLVQRAEKYGLKIKIQ</sequence>
<protein>
    <submittedName>
        <fullName evidence="12">Glycyl-radical enzyme activating protein</fullName>
    </submittedName>
</protein>
<evidence type="ECO:0000259" key="10">
    <source>
        <dbReference type="PROSITE" id="PS51379"/>
    </source>
</evidence>
<proteinExistence type="inferred from homology"/>
<dbReference type="InterPro" id="IPR012839">
    <property type="entry name" value="Organic_radical_activase"/>
</dbReference>
<organism evidence="12 13">
    <name type="scientific">Enterocloster bolteae</name>
    <dbReference type="NCBI Taxonomy" id="208479"/>
    <lineage>
        <taxon>Bacteria</taxon>
        <taxon>Bacillati</taxon>
        <taxon>Bacillota</taxon>
        <taxon>Clostridia</taxon>
        <taxon>Lachnospirales</taxon>
        <taxon>Lachnospiraceae</taxon>
        <taxon>Enterocloster</taxon>
    </lineage>
</organism>
<dbReference type="SFLD" id="SFLDS00029">
    <property type="entry name" value="Radical_SAM"/>
    <property type="match status" value="1"/>
</dbReference>
<dbReference type="SUPFAM" id="SSF54862">
    <property type="entry name" value="4Fe-4S ferredoxins"/>
    <property type="match status" value="1"/>
</dbReference>
<evidence type="ECO:0000313" key="12">
    <source>
        <dbReference type="EMBL" id="RGV74582.1"/>
    </source>
</evidence>
<dbReference type="PANTHER" id="PTHR30352:SF4">
    <property type="entry name" value="PYRUVATE FORMATE-LYASE 2-ACTIVATING ENZYME"/>
    <property type="match status" value="1"/>
</dbReference>
<dbReference type="GO" id="GO:0046872">
    <property type="term" value="F:metal ion binding"/>
    <property type="evidence" value="ECO:0007669"/>
    <property type="project" value="UniProtKB-KW"/>
</dbReference>
<dbReference type="AlphaFoldDB" id="A0A412Z417"/>
<dbReference type="PIRSF" id="PIRSF000371">
    <property type="entry name" value="PFL_act_enz"/>
    <property type="match status" value="1"/>
</dbReference>
<dbReference type="GO" id="GO:0016491">
    <property type="term" value="F:oxidoreductase activity"/>
    <property type="evidence" value="ECO:0007669"/>
    <property type="project" value="UniProtKB-KW"/>
</dbReference>
<dbReference type="InterPro" id="IPR013785">
    <property type="entry name" value="Aldolase_TIM"/>
</dbReference>
<evidence type="ECO:0000256" key="5">
    <source>
        <dbReference type="ARBA" id="ARBA00022723"/>
    </source>
</evidence>
<dbReference type="InterPro" id="IPR034457">
    <property type="entry name" value="Organic_radical-activating"/>
</dbReference>
<dbReference type="SFLD" id="SFLDG01118">
    <property type="entry name" value="activating_enzymes__group_2"/>
    <property type="match status" value="1"/>
</dbReference>
<reference evidence="12 13" key="1">
    <citation type="submission" date="2018-08" db="EMBL/GenBank/DDBJ databases">
        <title>A genome reference for cultivated species of the human gut microbiota.</title>
        <authorList>
            <person name="Zou Y."/>
            <person name="Xue W."/>
            <person name="Luo G."/>
        </authorList>
    </citation>
    <scope>NUCLEOTIDE SEQUENCE [LARGE SCALE GENOMIC DNA]</scope>
    <source>
        <strain evidence="12 13">AF14-18</strain>
    </source>
</reference>
<dbReference type="GO" id="GO:0051539">
    <property type="term" value="F:4 iron, 4 sulfur cluster binding"/>
    <property type="evidence" value="ECO:0007669"/>
    <property type="project" value="UniProtKB-KW"/>
</dbReference>
<dbReference type="SFLD" id="SFLDG01066">
    <property type="entry name" value="organic_radical-activating_enz"/>
    <property type="match status" value="1"/>
</dbReference>
<gene>
    <name evidence="12" type="ORF">DWW02_18165</name>
</gene>
<dbReference type="RefSeq" id="WP_002572894.1">
    <property type="nucleotide sequence ID" value="NZ_CAUHGS010000007.1"/>
</dbReference>
<dbReference type="PROSITE" id="PS51918">
    <property type="entry name" value="RADICAL_SAM"/>
    <property type="match status" value="1"/>
</dbReference>
<dbReference type="InterPro" id="IPR007197">
    <property type="entry name" value="rSAM"/>
</dbReference>
<dbReference type="PROSITE" id="PS00198">
    <property type="entry name" value="4FE4S_FER_1"/>
    <property type="match status" value="1"/>
</dbReference>
<evidence type="ECO:0000256" key="7">
    <source>
        <dbReference type="ARBA" id="ARBA00023004"/>
    </source>
</evidence>
<dbReference type="PROSITE" id="PS01087">
    <property type="entry name" value="RADICAL_ACTIVATING"/>
    <property type="match status" value="1"/>
</dbReference>
<evidence type="ECO:0000256" key="1">
    <source>
        <dbReference type="ARBA" id="ARBA00001966"/>
    </source>
</evidence>
<dbReference type="NCBIfam" id="TIGR02494">
    <property type="entry name" value="PFLE_PFLC"/>
    <property type="match status" value="1"/>
</dbReference>
<evidence type="ECO:0000256" key="9">
    <source>
        <dbReference type="ARBA" id="ARBA00047365"/>
    </source>
</evidence>
<keyword evidence="6" id="KW-0560">Oxidoreductase</keyword>
<dbReference type="EMBL" id="QRZM01000007">
    <property type="protein sequence ID" value="RGV74582.1"/>
    <property type="molecule type" value="Genomic_DNA"/>
</dbReference>
<feature type="domain" description="4Fe-4S ferredoxin-type" evidence="10">
    <location>
        <begin position="46"/>
        <end position="75"/>
    </location>
</feature>
<feature type="domain" description="Radical SAM core" evidence="11">
    <location>
        <begin position="15"/>
        <end position="298"/>
    </location>
</feature>
<feature type="domain" description="4Fe-4S ferredoxin-type" evidence="10">
    <location>
        <begin position="76"/>
        <end position="105"/>
    </location>
</feature>
<dbReference type="InterPro" id="IPR040074">
    <property type="entry name" value="BssD/PflA/YjjW"/>
</dbReference>
<evidence type="ECO:0000256" key="8">
    <source>
        <dbReference type="ARBA" id="ARBA00023014"/>
    </source>
</evidence>
<comment type="similarity">
    <text evidence="2">Belongs to the organic radical-activating enzymes family.</text>
</comment>
<keyword evidence="8" id="KW-0411">Iron-sulfur</keyword>
<dbReference type="InterPro" id="IPR017896">
    <property type="entry name" value="4Fe4S_Fe-S-bd"/>
</dbReference>
<evidence type="ECO:0000256" key="3">
    <source>
        <dbReference type="ARBA" id="ARBA00022485"/>
    </source>
</evidence>
<dbReference type="InterPro" id="IPR017900">
    <property type="entry name" value="4Fe4S_Fe_S_CS"/>
</dbReference>
<evidence type="ECO:0000256" key="2">
    <source>
        <dbReference type="ARBA" id="ARBA00009777"/>
    </source>
</evidence>
<dbReference type="Gene3D" id="3.20.20.70">
    <property type="entry name" value="Aldolase class I"/>
    <property type="match status" value="1"/>
</dbReference>
<accession>A0A412Z417</accession>
<comment type="caution">
    <text evidence="12">The sequence shown here is derived from an EMBL/GenBank/DDBJ whole genome shotgun (WGS) entry which is preliminary data.</text>
</comment>
<evidence type="ECO:0000313" key="13">
    <source>
        <dbReference type="Proteomes" id="UP000284543"/>
    </source>
</evidence>
<keyword evidence="7" id="KW-0408">Iron</keyword>
<dbReference type="SUPFAM" id="SSF102114">
    <property type="entry name" value="Radical SAM enzymes"/>
    <property type="match status" value="1"/>
</dbReference>
<evidence type="ECO:0000256" key="6">
    <source>
        <dbReference type="ARBA" id="ARBA00023002"/>
    </source>
</evidence>
<comment type="cofactor">
    <cofactor evidence="1">
        <name>[4Fe-4S] cluster</name>
        <dbReference type="ChEBI" id="CHEBI:49883"/>
    </cofactor>
</comment>
<evidence type="ECO:0000259" key="11">
    <source>
        <dbReference type="PROSITE" id="PS51918"/>
    </source>
</evidence>
<dbReference type="InterPro" id="IPR058240">
    <property type="entry name" value="rSAM_sf"/>
</dbReference>
<comment type="catalytic activity">
    <reaction evidence="9">
        <text>glycyl-[protein] + reduced [flavodoxin] + S-adenosyl-L-methionine = glycin-2-yl radical-[protein] + semiquinone [flavodoxin] + 5'-deoxyadenosine + L-methionine + H(+)</text>
        <dbReference type="Rhea" id="RHEA:61976"/>
        <dbReference type="Rhea" id="RHEA-COMP:10622"/>
        <dbReference type="Rhea" id="RHEA-COMP:14480"/>
        <dbReference type="Rhea" id="RHEA-COMP:15993"/>
        <dbReference type="Rhea" id="RHEA-COMP:15994"/>
        <dbReference type="ChEBI" id="CHEBI:15378"/>
        <dbReference type="ChEBI" id="CHEBI:17319"/>
        <dbReference type="ChEBI" id="CHEBI:29947"/>
        <dbReference type="ChEBI" id="CHEBI:32722"/>
        <dbReference type="ChEBI" id="CHEBI:57618"/>
        <dbReference type="ChEBI" id="CHEBI:57844"/>
        <dbReference type="ChEBI" id="CHEBI:59789"/>
        <dbReference type="ChEBI" id="CHEBI:140311"/>
    </reaction>
</comment>